<dbReference type="NCBIfam" id="TIGR04131">
    <property type="entry name" value="Bac_Flav_CTERM"/>
    <property type="match status" value="1"/>
</dbReference>
<name>A0A1K1NTB9_9FLAO</name>
<dbReference type="Proteomes" id="UP000183257">
    <property type="component" value="Unassembled WGS sequence"/>
</dbReference>
<dbReference type="RefSeq" id="WP_072303033.1">
    <property type="nucleotide sequence ID" value="NZ_FPIY01000002.1"/>
</dbReference>
<feature type="signal peptide" evidence="1">
    <location>
        <begin position="1"/>
        <end position="20"/>
    </location>
</feature>
<keyword evidence="3" id="KW-1185">Reference proteome</keyword>
<proteinExistence type="predicted"/>
<evidence type="ECO:0000313" key="2">
    <source>
        <dbReference type="EMBL" id="SFW38485.1"/>
    </source>
</evidence>
<dbReference type="EMBL" id="FPIY01000002">
    <property type="protein sequence ID" value="SFW38485.1"/>
    <property type="molecule type" value="Genomic_DNA"/>
</dbReference>
<reference evidence="3" key="1">
    <citation type="submission" date="2016-11" db="EMBL/GenBank/DDBJ databases">
        <authorList>
            <person name="Varghese N."/>
            <person name="Submissions S."/>
        </authorList>
    </citation>
    <scope>NUCLEOTIDE SEQUENCE [LARGE SCALE GENOMIC DNA]</scope>
    <source>
        <strain evidence="3">DSM 24786</strain>
    </source>
</reference>
<evidence type="ECO:0000256" key="1">
    <source>
        <dbReference type="SAM" id="SignalP"/>
    </source>
</evidence>
<organism evidence="2 3">
    <name type="scientific">Cellulophaga fucicola</name>
    <dbReference type="NCBI Taxonomy" id="76595"/>
    <lineage>
        <taxon>Bacteria</taxon>
        <taxon>Pseudomonadati</taxon>
        <taxon>Bacteroidota</taxon>
        <taxon>Flavobacteriia</taxon>
        <taxon>Flavobacteriales</taxon>
        <taxon>Flavobacteriaceae</taxon>
        <taxon>Cellulophaga</taxon>
    </lineage>
</organism>
<accession>A0A1K1NTB9</accession>
<feature type="chain" id="PRO_5012340121" evidence="1">
    <location>
        <begin position="21"/>
        <end position="460"/>
    </location>
</feature>
<dbReference type="Pfam" id="PF13585">
    <property type="entry name" value="CHU_C"/>
    <property type="match status" value="1"/>
</dbReference>
<gene>
    <name evidence="2" type="ORF">SAMN05660313_01348</name>
</gene>
<dbReference type="AlphaFoldDB" id="A0A1K1NTB9"/>
<sequence length="460" mass="50603">MRLQYKIVVGFLFFTLISNAQFTPDCRSAIPVCGDAPISGIADGRGDIDDFDPDDIRQTGCLEKGSNSSANIENNTSWYAFRALEDGSIGFDIEATTDTAEWDFAIYGPDTDCASISNGTAQPLRCNYEANNTSFTGLGTNPESGQDGFEFVKGSKNTYDELLDIAAGEIYYILINNYNTNFDGDPEPFTLTFTGDVDALDCTFRDEFLGLDIVGCEGDPDVVLSAFRSPVGPDVASVVWSVDYEDDGVIDNANLATGTEYTVTSPNTGRYFVEITTISGTPTTVVDDILIYFHAAPIVSDIEITVVDYLVDRNKIEVLVNGNSDYEYAINGGEFQDETLFHDVPPGQNTLIVNDKNGCGITEEIPFLVIGYPKFFTPNGDGFHDGWNVLGIEELVDARVYIYDRYGKLLKQLAAGVTWNGTFNGKDMPESDYWFRMEYAETEGGVIVAKTLQNHFTLKR</sequence>
<evidence type="ECO:0000313" key="3">
    <source>
        <dbReference type="Proteomes" id="UP000183257"/>
    </source>
</evidence>
<dbReference type="OrthoDB" id="9765926at2"/>
<protein>
    <submittedName>
        <fullName evidence="2">Gliding motility-associated C-terminal domain-containing protein</fullName>
    </submittedName>
</protein>
<dbReference type="InterPro" id="IPR026341">
    <property type="entry name" value="T9SS_type_B"/>
</dbReference>
<keyword evidence="1" id="KW-0732">Signal</keyword>
<dbReference type="STRING" id="76595.SAMN05660313_01348"/>